<keyword evidence="17" id="KW-1185">Reference proteome</keyword>
<feature type="domain" description="HIT-type" evidence="15">
    <location>
        <begin position="11"/>
        <end position="45"/>
    </location>
</feature>
<dbReference type="GO" id="GO:0008270">
    <property type="term" value="F:zinc ion binding"/>
    <property type="evidence" value="ECO:0007669"/>
    <property type="project" value="UniProtKB-UniRule"/>
</dbReference>
<dbReference type="SUPFAM" id="SSF144232">
    <property type="entry name" value="HIT/MYND zinc finger-like"/>
    <property type="match status" value="1"/>
</dbReference>
<keyword evidence="5 13" id="KW-0863">Zinc-finger</keyword>
<dbReference type="Pfam" id="PF25790">
    <property type="entry name" value="BCD1"/>
    <property type="match status" value="1"/>
</dbReference>
<proteinExistence type="inferred from homology"/>
<evidence type="ECO:0000256" key="1">
    <source>
        <dbReference type="ARBA" id="ARBA00022499"/>
    </source>
</evidence>
<dbReference type="Gene3D" id="3.30.60.190">
    <property type="match status" value="1"/>
</dbReference>
<evidence type="ECO:0000256" key="6">
    <source>
        <dbReference type="ARBA" id="ARBA00022833"/>
    </source>
</evidence>
<dbReference type="PANTHER" id="PTHR13483:SF11">
    <property type="entry name" value="ZINC FINGER HIT DOMAIN-CONTAINING PROTEIN 3"/>
    <property type="match status" value="1"/>
</dbReference>
<protein>
    <recommendedName>
        <fullName evidence="11">Box C/D snoRNA protein 1</fullName>
    </recommendedName>
    <alternativeName>
        <fullName evidence="12">Zinc finger HIT domain-containing protein 6</fullName>
    </alternativeName>
</protein>
<sequence length="380" mass="42600">MADQPLLSALCSICNNNPPKYRCPGCAARTCSLPCYKRHQQRAQCDGKRDPSRYVKKNQLATAAGIDHDYNFIAGIERGLDKVDRLMEESSIGAVERSTKMPGRNSNFEKRMQEAGVVVDRAPAGMSRERNNHTRMANIKSKKSKHLIWTVEWIFEDERRQLGELSENVALSEAYRCLVKQPPHPSKKRKLDPEVPATSSNQQSDQQDPTAEPKDVQLKSEPTEQSGPLQHSGAPSETRALPPEEGSTRSYDLSRQPGKPYFYLVKPHTSSDRRVLAPLTADAQLSTCLQNRVVLEFPTIQILSTPPESLPPTFQLEFDYLEQARKEQVELEQLLASVKPPPDGMPIDGDVKPETGTTSVADLDDKKILEVLRRDLGTRF</sequence>
<feature type="compositionally biased region" description="Polar residues" evidence="14">
    <location>
        <begin position="223"/>
        <end position="235"/>
    </location>
</feature>
<keyword evidence="7" id="KW-0832">Ubl conjugation</keyword>
<dbReference type="EMBL" id="MU004188">
    <property type="protein sequence ID" value="KAF2496252.1"/>
    <property type="molecule type" value="Genomic_DNA"/>
</dbReference>
<evidence type="ECO:0000256" key="3">
    <source>
        <dbReference type="ARBA" id="ARBA00022553"/>
    </source>
</evidence>
<dbReference type="GO" id="GO:0000492">
    <property type="term" value="P:box C/D snoRNP assembly"/>
    <property type="evidence" value="ECO:0007669"/>
    <property type="project" value="TreeGrafter"/>
</dbReference>
<feature type="compositionally biased region" description="Basic and acidic residues" evidence="14">
    <location>
        <begin position="211"/>
        <end position="222"/>
    </location>
</feature>
<keyword evidence="6" id="KW-0862">Zinc</keyword>
<dbReference type="Pfam" id="PF04438">
    <property type="entry name" value="zf-HIT"/>
    <property type="match status" value="1"/>
</dbReference>
<keyword evidence="2" id="KW-0690">Ribosome biogenesis</keyword>
<evidence type="ECO:0000256" key="13">
    <source>
        <dbReference type="PROSITE-ProRule" id="PRU00453"/>
    </source>
</evidence>
<dbReference type="PROSITE" id="PS51083">
    <property type="entry name" value="ZF_HIT"/>
    <property type="match status" value="1"/>
</dbReference>
<organism evidence="16 17">
    <name type="scientific">Lophium mytilinum</name>
    <dbReference type="NCBI Taxonomy" id="390894"/>
    <lineage>
        <taxon>Eukaryota</taxon>
        <taxon>Fungi</taxon>
        <taxon>Dikarya</taxon>
        <taxon>Ascomycota</taxon>
        <taxon>Pezizomycotina</taxon>
        <taxon>Dothideomycetes</taxon>
        <taxon>Pleosporomycetidae</taxon>
        <taxon>Mytilinidiales</taxon>
        <taxon>Mytilinidiaceae</taxon>
        <taxon>Lophium</taxon>
    </lineage>
</organism>
<evidence type="ECO:0000256" key="9">
    <source>
        <dbReference type="ARBA" id="ARBA00049654"/>
    </source>
</evidence>
<name>A0A6A6QVR8_9PEZI</name>
<dbReference type="AlphaFoldDB" id="A0A6A6QVR8"/>
<comment type="similarity">
    <text evidence="9">Belongs to the BCD1 family.</text>
</comment>
<accession>A0A6A6QVR8</accession>
<dbReference type="PANTHER" id="PTHR13483">
    <property type="entry name" value="BOX C_D SNORNA PROTEIN 1-RELATED"/>
    <property type="match status" value="1"/>
</dbReference>
<evidence type="ECO:0000256" key="8">
    <source>
        <dbReference type="ARBA" id="ARBA00049598"/>
    </source>
</evidence>
<evidence type="ECO:0000256" key="10">
    <source>
        <dbReference type="ARBA" id="ARBA00061949"/>
    </source>
</evidence>
<keyword evidence="4" id="KW-0479">Metal-binding</keyword>
<dbReference type="GO" id="GO:0048254">
    <property type="term" value="P:snoRNA localization"/>
    <property type="evidence" value="ECO:0007669"/>
    <property type="project" value="TreeGrafter"/>
</dbReference>
<dbReference type="GO" id="GO:0070761">
    <property type="term" value="C:pre-snoRNP complex"/>
    <property type="evidence" value="ECO:0007669"/>
    <property type="project" value="TreeGrafter"/>
</dbReference>
<dbReference type="InterPro" id="IPR007529">
    <property type="entry name" value="Znf_HIT"/>
</dbReference>
<dbReference type="InterPro" id="IPR057721">
    <property type="entry name" value="BCD1_alpha/beta"/>
</dbReference>
<dbReference type="CDD" id="cd23023">
    <property type="entry name" value="zf-HIT_BCD1"/>
    <property type="match status" value="1"/>
</dbReference>
<dbReference type="Proteomes" id="UP000799750">
    <property type="component" value="Unassembled WGS sequence"/>
</dbReference>
<evidence type="ECO:0000256" key="5">
    <source>
        <dbReference type="ARBA" id="ARBA00022771"/>
    </source>
</evidence>
<dbReference type="GO" id="GO:0000463">
    <property type="term" value="P:maturation of LSU-rRNA from tricistronic rRNA transcript (SSU-rRNA, 5.8S rRNA, LSU-rRNA)"/>
    <property type="evidence" value="ECO:0007669"/>
    <property type="project" value="TreeGrafter"/>
</dbReference>
<feature type="region of interest" description="Disordered" evidence="14">
    <location>
        <begin position="338"/>
        <end position="359"/>
    </location>
</feature>
<evidence type="ECO:0000313" key="17">
    <source>
        <dbReference type="Proteomes" id="UP000799750"/>
    </source>
</evidence>
<reference evidence="16" key="1">
    <citation type="journal article" date="2020" name="Stud. Mycol.">
        <title>101 Dothideomycetes genomes: a test case for predicting lifestyles and emergence of pathogens.</title>
        <authorList>
            <person name="Haridas S."/>
            <person name="Albert R."/>
            <person name="Binder M."/>
            <person name="Bloem J."/>
            <person name="Labutti K."/>
            <person name="Salamov A."/>
            <person name="Andreopoulos B."/>
            <person name="Baker S."/>
            <person name="Barry K."/>
            <person name="Bills G."/>
            <person name="Bluhm B."/>
            <person name="Cannon C."/>
            <person name="Castanera R."/>
            <person name="Culley D."/>
            <person name="Daum C."/>
            <person name="Ezra D."/>
            <person name="Gonzalez J."/>
            <person name="Henrissat B."/>
            <person name="Kuo A."/>
            <person name="Liang C."/>
            <person name="Lipzen A."/>
            <person name="Lutzoni F."/>
            <person name="Magnuson J."/>
            <person name="Mondo S."/>
            <person name="Nolan M."/>
            <person name="Ohm R."/>
            <person name="Pangilinan J."/>
            <person name="Park H.-J."/>
            <person name="Ramirez L."/>
            <person name="Alfaro M."/>
            <person name="Sun H."/>
            <person name="Tritt A."/>
            <person name="Yoshinaga Y."/>
            <person name="Zwiers L.-H."/>
            <person name="Turgeon B."/>
            <person name="Goodwin S."/>
            <person name="Spatafora J."/>
            <person name="Crous P."/>
            <person name="Grigoriev I."/>
        </authorList>
    </citation>
    <scope>NUCLEOTIDE SEQUENCE</scope>
    <source>
        <strain evidence="16">CBS 269.34</strain>
    </source>
</reference>
<feature type="region of interest" description="Disordered" evidence="14">
    <location>
        <begin position="181"/>
        <end position="258"/>
    </location>
</feature>
<evidence type="ECO:0000256" key="14">
    <source>
        <dbReference type="SAM" id="MobiDB-lite"/>
    </source>
</evidence>
<dbReference type="FunFam" id="3.30.60.190:FF:000001">
    <property type="entry name" value="box C/D snoRNA protein 1"/>
    <property type="match status" value="1"/>
</dbReference>
<comment type="function">
    <text evidence="8">Required for box C/D snoRNAs accumulation involved in snoRNA processing, snoRNA transport to the nucleolus and ribosome biogenesis.</text>
</comment>
<evidence type="ECO:0000256" key="12">
    <source>
        <dbReference type="ARBA" id="ARBA00077531"/>
    </source>
</evidence>
<dbReference type="InterPro" id="IPR051639">
    <property type="entry name" value="BCD1"/>
</dbReference>
<feature type="compositionally biased region" description="Polar residues" evidence="14">
    <location>
        <begin position="197"/>
        <end position="209"/>
    </location>
</feature>
<evidence type="ECO:0000256" key="7">
    <source>
        <dbReference type="ARBA" id="ARBA00022843"/>
    </source>
</evidence>
<evidence type="ECO:0000256" key="2">
    <source>
        <dbReference type="ARBA" id="ARBA00022517"/>
    </source>
</evidence>
<gene>
    <name evidence="16" type="ORF">BU16DRAFT_371373</name>
</gene>
<evidence type="ECO:0000259" key="15">
    <source>
        <dbReference type="PROSITE" id="PS51083"/>
    </source>
</evidence>
<evidence type="ECO:0000313" key="16">
    <source>
        <dbReference type="EMBL" id="KAF2496252.1"/>
    </source>
</evidence>
<evidence type="ECO:0000256" key="11">
    <source>
        <dbReference type="ARBA" id="ARBA00068630"/>
    </source>
</evidence>
<comment type="subunit">
    <text evidence="10">Interacts with FBL, SNU13, NOP58, NUFIP1, RUVBL1, RUVBL2 and TAF9. Interacts (via HIT-type zinc finger) with the RUVBL1/RUVBL2 complex in the presence of ADP.</text>
</comment>
<dbReference type="OrthoDB" id="272357at2759"/>
<keyword evidence="3" id="KW-0597">Phosphoprotein</keyword>
<keyword evidence="1" id="KW-1017">Isopeptide bond</keyword>
<evidence type="ECO:0000256" key="4">
    <source>
        <dbReference type="ARBA" id="ARBA00022723"/>
    </source>
</evidence>
<dbReference type="GO" id="GO:0005634">
    <property type="term" value="C:nucleus"/>
    <property type="evidence" value="ECO:0007669"/>
    <property type="project" value="TreeGrafter"/>
</dbReference>